<dbReference type="OrthoDB" id="3647298at2759"/>
<reference evidence="2 4" key="1">
    <citation type="submission" date="2015-10" db="EMBL/GenBank/DDBJ databases">
        <title>The cercosporin biosynthetic gene cluster was horizontally transferred to several fungal lineages and shown to be expanded in Cercospora beticola based on microsynteny with recipient genomes.</title>
        <authorList>
            <person name="De Jonge R."/>
            <person name="Ebert M.K."/>
            <person name="Suttle J.C."/>
            <person name="Jurick Ii W.M."/>
            <person name="Secor G.A."/>
            <person name="Thomma B.P."/>
            <person name="Van De Peer Y."/>
            <person name="Bolton M.D."/>
        </authorList>
    </citation>
    <scope>NUCLEOTIDE SEQUENCE [LARGE SCALE GENOMIC DNA]</scope>
    <source>
        <strain evidence="2 4">09-40</strain>
    </source>
</reference>
<evidence type="ECO:0000313" key="2">
    <source>
        <dbReference type="EMBL" id="PIA92634.1"/>
    </source>
</evidence>
<dbReference type="PROSITE" id="PS50097">
    <property type="entry name" value="BTB"/>
    <property type="match status" value="1"/>
</dbReference>
<dbReference type="SUPFAM" id="SSF54695">
    <property type="entry name" value="POZ domain"/>
    <property type="match status" value="1"/>
</dbReference>
<evidence type="ECO:0000313" key="5">
    <source>
        <dbReference type="Proteomes" id="UP001302367"/>
    </source>
</evidence>
<organism evidence="2 4">
    <name type="scientific">Cercospora beticola</name>
    <name type="common">Sugarbeet leaf spot fungus</name>
    <dbReference type="NCBI Taxonomy" id="122368"/>
    <lineage>
        <taxon>Eukaryota</taxon>
        <taxon>Fungi</taxon>
        <taxon>Dikarya</taxon>
        <taxon>Ascomycota</taxon>
        <taxon>Pezizomycotina</taxon>
        <taxon>Dothideomycetes</taxon>
        <taxon>Dothideomycetidae</taxon>
        <taxon>Mycosphaerellales</taxon>
        <taxon>Mycosphaerellaceae</taxon>
        <taxon>Cercospora</taxon>
    </lineage>
</organism>
<reference evidence="3 5" key="2">
    <citation type="submission" date="2023-09" db="EMBL/GenBank/DDBJ databases">
        <title>Complete-Gapless Cercospora beticola genome.</title>
        <authorList>
            <person name="Wyatt N.A."/>
            <person name="Spanner R.E."/>
            <person name="Bolton M.D."/>
        </authorList>
    </citation>
    <scope>NUCLEOTIDE SEQUENCE [LARGE SCALE GENOMIC DNA]</scope>
    <source>
        <strain evidence="3">Cb09-40</strain>
    </source>
</reference>
<keyword evidence="5" id="KW-1185">Reference proteome</keyword>
<feature type="domain" description="BTB" evidence="1">
    <location>
        <begin position="25"/>
        <end position="95"/>
    </location>
</feature>
<accession>A0A2G5HJ99</accession>
<dbReference type="Pfam" id="PF00651">
    <property type="entry name" value="BTB"/>
    <property type="match status" value="1"/>
</dbReference>
<sequence>MTSSGLKSASPELPLASAAIDFSAAPVIVNVGSDESQRFYVNETVLRRSSKFFNAALGKEWKERQERTINLPEGSPAAFNTYLNWLTSGKLYVSNQPETERRQWSCDTRLLEAYLLGDKLSDVDYKDAAADALANEFHTLRGGWYWSFCKNDRTNLYENTVAGASLRLLFVQSMLTHCGVQMLETEGEPNALLHEMVMAMHTRGRPSKRQFEEDVKACEFHEHEPGAENCYKNKRSRES</sequence>
<dbReference type="PANTHER" id="PTHR47843">
    <property type="entry name" value="BTB DOMAIN-CONTAINING PROTEIN-RELATED"/>
    <property type="match status" value="1"/>
</dbReference>
<gene>
    <name evidence="2" type="ORF">CB0940_04707</name>
    <name evidence="3" type="ORF">RHO25_006603</name>
</gene>
<dbReference type="Proteomes" id="UP001302367">
    <property type="component" value="Chromosome 4"/>
</dbReference>
<dbReference type="EMBL" id="LKMD01000105">
    <property type="protein sequence ID" value="PIA92634.1"/>
    <property type="molecule type" value="Genomic_DNA"/>
</dbReference>
<dbReference type="AlphaFoldDB" id="A0A2G5HJ99"/>
<name>A0A2G5HJ99_CERBT</name>
<evidence type="ECO:0000259" key="1">
    <source>
        <dbReference type="PROSITE" id="PS50097"/>
    </source>
</evidence>
<dbReference type="Proteomes" id="UP000230605">
    <property type="component" value="Chromosome 4"/>
</dbReference>
<dbReference type="InterPro" id="IPR011333">
    <property type="entry name" value="SKP1/BTB/POZ_sf"/>
</dbReference>
<dbReference type="InterPro" id="IPR000210">
    <property type="entry name" value="BTB/POZ_dom"/>
</dbReference>
<evidence type="ECO:0000313" key="4">
    <source>
        <dbReference type="Proteomes" id="UP000230605"/>
    </source>
</evidence>
<evidence type="ECO:0000313" key="3">
    <source>
        <dbReference type="EMBL" id="WPB01969.1"/>
    </source>
</evidence>
<dbReference type="EMBL" id="CP134187">
    <property type="protein sequence ID" value="WPB01969.1"/>
    <property type="molecule type" value="Genomic_DNA"/>
</dbReference>
<proteinExistence type="predicted"/>
<protein>
    <recommendedName>
        <fullName evidence="1">BTB domain-containing protein</fullName>
    </recommendedName>
</protein>
<dbReference type="PANTHER" id="PTHR47843:SF2">
    <property type="entry name" value="BTB DOMAIN-CONTAINING PROTEIN"/>
    <property type="match status" value="1"/>
</dbReference>
<dbReference type="Gene3D" id="3.30.710.10">
    <property type="entry name" value="Potassium Channel Kv1.1, Chain A"/>
    <property type="match status" value="1"/>
</dbReference>